<accession>A0A0G4LID4</accession>
<reference evidence="2" key="1">
    <citation type="submission" date="2015-05" db="EMBL/GenBank/DDBJ databases">
        <authorList>
            <person name="Fogelqvist Johan"/>
        </authorList>
    </citation>
    <scope>NUCLEOTIDE SEQUENCE [LARGE SCALE GENOMIC DNA]</scope>
</reference>
<evidence type="ECO:0000313" key="1">
    <source>
        <dbReference type="EMBL" id="CRK21724.1"/>
    </source>
</evidence>
<gene>
    <name evidence="1" type="ORF">BN1723_012446</name>
</gene>
<dbReference type="SUPFAM" id="SSF75005">
    <property type="entry name" value="Arabinanase/levansucrase/invertase"/>
    <property type="match status" value="1"/>
</dbReference>
<dbReference type="AlphaFoldDB" id="A0A0G4LID4"/>
<dbReference type="Gene3D" id="2.115.10.20">
    <property type="entry name" value="Glycosyl hydrolase domain, family 43"/>
    <property type="match status" value="1"/>
</dbReference>
<evidence type="ECO:0008006" key="3">
    <source>
        <dbReference type="Google" id="ProtNLM"/>
    </source>
</evidence>
<dbReference type="Proteomes" id="UP000045706">
    <property type="component" value="Unassembled WGS sequence"/>
</dbReference>
<sequence>MWRRGERKLPWSWPISIRGLGSQVFLAGRACKQRRLAISRLLSPIMVAASKILCSGALFSSLAAARWIVPGGRWIDTDGGLVNAHAGGVTREEETGKFFWFGEYKIQGQEEGGGVSVYSSDDLVTWENHGLALIPEEGHEFISPEMIIQRPKVVYSRETQQYHMWWHADDSKYSLLLQGLAVSPNITGPYTFVDATAPLGNWSQDFGLFTDNYGNGRSYALYSNGDRREGRDVYLSVFNENITEVEEVTFRFNKRTRVTTRS</sequence>
<name>A0A0G4LID4_VERLO</name>
<dbReference type="EMBL" id="CVQI01012225">
    <property type="protein sequence ID" value="CRK21724.1"/>
    <property type="molecule type" value="Genomic_DNA"/>
</dbReference>
<proteinExistence type="predicted"/>
<dbReference type="PANTHER" id="PTHR22925:SF39">
    <property type="entry name" value="PUTATIVE (AFU_ORTHOLOGUE AFUA_5G14190)-RELATED"/>
    <property type="match status" value="1"/>
</dbReference>
<evidence type="ECO:0000313" key="2">
    <source>
        <dbReference type="Proteomes" id="UP000045706"/>
    </source>
</evidence>
<organism evidence="1 2">
    <name type="scientific">Verticillium longisporum</name>
    <name type="common">Verticillium dahliae var. longisporum</name>
    <dbReference type="NCBI Taxonomy" id="100787"/>
    <lineage>
        <taxon>Eukaryota</taxon>
        <taxon>Fungi</taxon>
        <taxon>Dikarya</taxon>
        <taxon>Ascomycota</taxon>
        <taxon>Pezizomycotina</taxon>
        <taxon>Sordariomycetes</taxon>
        <taxon>Hypocreomycetidae</taxon>
        <taxon>Glomerellales</taxon>
        <taxon>Plectosphaerellaceae</taxon>
        <taxon>Verticillium</taxon>
    </lineage>
</organism>
<dbReference type="InterPro" id="IPR023296">
    <property type="entry name" value="Glyco_hydro_beta-prop_sf"/>
</dbReference>
<protein>
    <recommendedName>
        <fullName evidence="3">Glycosyl hydrolase family 32 N-terminal domain-containing protein</fullName>
    </recommendedName>
</protein>
<dbReference type="PANTHER" id="PTHR22925">
    <property type="entry name" value="GLYCOSYL HYDROLASE 43 FAMILY MEMBER"/>
    <property type="match status" value="1"/>
</dbReference>